<dbReference type="Proteomes" id="UP000094412">
    <property type="component" value="Unassembled WGS sequence"/>
</dbReference>
<dbReference type="InterPro" id="IPR000111">
    <property type="entry name" value="Glyco_hydro_27/36_CS"/>
</dbReference>
<keyword evidence="4" id="KW-0326">Glycosidase</keyword>
<keyword evidence="3" id="KW-0378">Hydrolase</keyword>
<dbReference type="Gene3D" id="2.70.98.60">
    <property type="entry name" value="alpha-galactosidase from lactobacil brevis"/>
    <property type="match status" value="1"/>
</dbReference>
<dbReference type="Gene3D" id="3.20.20.70">
    <property type="entry name" value="Aldolase class I"/>
    <property type="match status" value="1"/>
</dbReference>
<reference evidence="6 7" key="1">
    <citation type="submission" date="2016-08" db="EMBL/GenBank/DDBJ databases">
        <title>Whole genome sequence of Mesorhizobium sp. strain UASWS1009 isolated from industrial sewage.</title>
        <authorList>
            <person name="Crovadore J."/>
            <person name="Calmin G."/>
            <person name="Chablais R."/>
            <person name="Cochard B."/>
            <person name="Lefort F."/>
        </authorList>
    </citation>
    <scope>NUCLEOTIDE SEQUENCE [LARGE SCALE GENOMIC DNA]</scope>
    <source>
        <strain evidence="6 7">UASWS1009</strain>
    </source>
</reference>
<evidence type="ECO:0000259" key="5">
    <source>
        <dbReference type="Pfam" id="PF16875"/>
    </source>
</evidence>
<dbReference type="PROSITE" id="PS00512">
    <property type="entry name" value="ALPHA_GALACTOSIDASE"/>
    <property type="match status" value="1"/>
</dbReference>
<dbReference type="InterPro" id="IPR013785">
    <property type="entry name" value="Aldolase_TIM"/>
</dbReference>
<dbReference type="PANTHER" id="PTHR43053">
    <property type="entry name" value="GLYCOSIDASE FAMILY 31"/>
    <property type="match status" value="1"/>
</dbReference>
<accession>A0A1C2E754</accession>
<dbReference type="STRING" id="1566387.QV13_05115"/>
<feature type="domain" description="Glycosyl hydrolase family 36 N-terminal" evidence="5">
    <location>
        <begin position="22"/>
        <end position="243"/>
    </location>
</feature>
<evidence type="ECO:0000256" key="1">
    <source>
        <dbReference type="ARBA" id="ARBA00001255"/>
    </source>
</evidence>
<dbReference type="EC" id="3.2.1.22" evidence="2"/>
<dbReference type="PANTHER" id="PTHR43053:SF3">
    <property type="entry name" value="ALPHA-GALACTOSIDASE C-RELATED"/>
    <property type="match status" value="1"/>
</dbReference>
<dbReference type="InterPro" id="IPR002252">
    <property type="entry name" value="Glyco_hydro_36"/>
</dbReference>
<dbReference type="SUPFAM" id="SSF51445">
    <property type="entry name" value="(Trans)glycosidases"/>
    <property type="match status" value="1"/>
</dbReference>
<dbReference type="PRINTS" id="PR00743">
    <property type="entry name" value="GLHYDRLASE36"/>
</dbReference>
<organism evidence="6 7">
    <name type="scientific">Mesorhizobium hungaricum</name>
    <dbReference type="NCBI Taxonomy" id="1566387"/>
    <lineage>
        <taxon>Bacteria</taxon>
        <taxon>Pseudomonadati</taxon>
        <taxon>Pseudomonadota</taxon>
        <taxon>Alphaproteobacteria</taxon>
        <taxon>Hyphomicrobiales</taxon>
        <taxon>Phyllobacteriaceae</taxon>
        <taxon>Mesorhizobium</taxon>
    </lineage>
</organism>
<evidence type="ECO:0000256" key="2">
    <source>
        <dbReference type="ARBA" id="ARBA00012755"/>
    </source>
</evidence>
<dbReference type="InterPro" id="IPR031704">
    <property type="entry name" value="Glyco_hydro_36_N"/>
</dbReference>
<dbReference type="Pfam" id="PF02065">
    <property type="entry name" value="Melibiase"/>
    <property type="match status" value="1"/>
</dbReference>
<gene>
    <name evidence="6" type="ORF">QV13_05115</name>
</gene>
<keyword evidence="7" id="KW-1185">Reference proteome</keyword>
<evidence type="ECO:0000256" key="3">
    <source>
        <dbReference type="ARBA" id="ARBA00022801"/>
    </source>
</evidence>
<evidence type="ECO:0000256" key="4">
    <source>
        <dbReference type="ARBA" id="ARBA00023295"/>
    </source>
</evidence>
<dbReference type="InterPro" id="IPR050985">
    <property type="entry name" value="Alpha-glycosidase_related"/>
</dbReference>
<dbReference type="GO" id="GO:0004557">
    <property type="term" value="F:alpha-galactosidase activity"/>
    <property type="evidence" value="ECO:0007669"/>
    <property type="project" value="UniProtKB-EC"/>
</dbReference>
<dbReference type="OrthoDB" id="9758822at2"/>
<name>A0A1C2E754_9HYPH</name>
<dbReference type="InterPro" id="IPR038417">
    <property type="entry name" value="Alpga-gal_N_sf"/>
</dbReference>
<sequence length="700" mass="76668">MRRLVSIGNERLSLVLALQDEGMPEMVYFGPGCPGEEISLSAERASRINGMDVSVPSAVLLPVGGLGFFGWPALAGHRNGRDFLLNFQDWQVEHTTMGVVLRGLDRVAAIAVAFELAIHDCGVVATAVTVTNHGTETYTLDRCMAATMAVGDGPAVLTSLSGMWGREFRLSSEPLGRSLWMQESRRGRTSHDRFPGLFLTTGRTTYAIHVGASGNHQLAVDLIDDGRRLVHGGELFEPGEVLLEAGQSYHSPQAYLTASFDGVACAASRLRAVVDEAILDWPDAKAPPRPVTLNTWEGSYFDHRLDALKAQAEVAAELGVERFVLDDGWFGRRDDDTSSLGDWSVDHRKYPSGLEPLIDHVIGLGMEFGLWFEPEMVSPDSDLYRAHPDWALGIAGRPRPLSRQQLVLDLTRQEVSDYLFDRIDAMLGAHRISYVKWDMNRDLTNAGGFDGRAVTASQTRAVHALMDRVRKRHPAVEIESCASGGGRANYGVLRHTHRIWTSDCTDALERLEIQRGATHFFPPSILGAHISGSPNHQTGRRHSLAFRAVVALAYHLGVELDPLTLAPDKRRELAQWIALHKRLRPLLHASRASFAGNPVDGRYVWGAALPDRIALFVAQGPTMLAEQPPPLQVAVPQATARRWRIAAVHPAAPAFVRLSAGQQALLAGESDFSLDTLRHAGLALPMLRPESGVILEIEPV</sequence>
<dbReference type="CDD" id="cd14791">
    <property type="entry name" value="GH36"/>
    <property type="match status" value="1"/>
</dbReference>
<dbReference type="AlphaFoldDB" id="A0A1C2E754"/>
<evidence type="ECO:0000313" key="6">
    <source>
        <dbReference type="EMBL" id="OCX22831.1"/>
    </source>
</evidence>
<comment type="catalytic activity">
    <reaction evidence="1">
        <text>Hydrolysis of terminal, non-reducing alpha-D-galactose residues in alpha-D-galactosides, including galactose oligosaccharides, galactomannans and galactolipids.</text>
        <dbReference type="EC" id="3.2.1.22"/>
    </reaction>
</comment>
<proteinExistence type="predicted"/>
<dbReference type="Pfam" id="PF16875">
    <property type="entry name" value="Glyco_hydro_36N"/>
    <property type="match status" value="1"/>
</dbReference>
<dbReference type="FunFam" id="3.20.20.70:FF:000118">
    <property type="entry name" value="Alpha-galactosidase"/>
    <property type="match status" value="1"/>
</dbReference>
<protein>
    <recommendedName>
        <fullName evidence="2">alpha-galactosidase</fullName>
        <ecNumber evidence="2">3.2.1.22</ecNumber>
    </recommendedName>
</protein>
<comment type="caution">
    <text evidence="6">The sequence shown here is derived from an EMBL/GenBank/DDBJ whole genome shotgun (WGS) entry which is preliminary data.</text>
</comment>
<dbReference type="EMBL" id="MDEO01000026">
    <property type="protein sequence ID" value="OCX22831.1"/>
    <property type="molecule type" value="Genomic_DNA"/>
</dbReference>
<dbReference type="RefSeq" id="WP_065996831.1">
    <property type="nucleotide sequence ID" value="NZ_MDEO01000026.1"/>
</dbReference>
<dbReference type="InterPro" id="IPR017853">
    <property type="entry name" value="GH"/>
</dbReference>
<evidence type="ECO:0000313" key="7">
    <source>
        <dbReference type="Proteomes" id="UP000094412"/>
    </source>
</evidence>
<dbReference type="GO" id="GO:0016052">
    <property type="term" value="P:carbohydrate catabolic process"/>
    <property type="evidence" value="ECO:0007669"/>
    <property type="project" value="InterPro"/>
</dbReference>